<organism evidence="1">
    <name type="scientific">Picea glauca</name>
    <name type="common">White spruce</name>
    <name type="synonym">Pinus glauca</name>
    <dbReference type="NCBI Taxonomy" id="3330"/>
    <lineage>
        <taxon>Eukaryota</taxon>
        <taxon>Viridiplantae</taxon>
        <taxon>Streptophyta</taxon>
        <taxon>Embryophyta</taxon>
        <taxon>Tracheophyta</taxon>
        <taxon>Spermatophyta</taxon>
        <taxon>Pinopsida</taxon>
        <taxon>Pinidae</taxon>
        <taxon>Conifers I</taxon>
        <taxon>Pinales</taxon>
        <taxon>Pinaceae</taxon>
        <taxon>Picea</taxon>
    </lineage>
</organism>
<proteinExistence type="predicted"/>
<comment type="caution">
    <text evidence="1">The sequence shown here is derived from an EMBL/GenBank/DDBJ whole genome shotgun (WGS) entry which is preliminary data.</text>
</comment>
<evidence type="ECO:0000313" key="1">
    <source>
        <dbReference type="EMBL" id="KUM46854.1"/>
    </source>
</evidence>
<name>A0A101LWY0_PICGL</name>
<dbReference type="EMBL" id="LKAM01000009">
    <property type="protein sequence ID" value="KUM46854.1"/>
    <property type="molecule type" value="Genomic_DNA"/>
</dbReference>
<protein>
    <submittedName>
        <fullName evidence="1">Uncharacterized protein</fullName>
    </submittedName>
</protein>
<geneLocation type="mitochondrion" evidence="1"/>
<dbReference type="AlphaFoldDB" id="A0A101LWY0"/>
<keyword evidence="1" id="KW-0496">Mitochondrion</keyword>
<gene>
    <name evidence="1" type="ORF">ABT39_MTgene6309</name>
</gene>
<reference evidence="1" key="1">
    <citation type="journal article" date="2015" name="Genome Biol. Evol.">
        <title>Organellar Genomes of White Spruce (Picea glauca): Assembly and Annotation.</title>
        <authorList>
            <person name="Jackman S.D."/>
            <person name="Warren R.L."/>
            <person name="Gibb E.A."/>
            <person name="Vandervalk B.P."/>
            <person name="Mohamadi H."/>
            <person name="Chu J."/>
            <person name="Raymond A."/>
            <person name="Pleasance S."/>
            <person name="Coope R."/>
            <person name="Wildung M.R."/>
            <person name="Ritland C.E."/>
            <person name="Bousquet J."/>
            <person name="Jones S.J."/>
            <person name="Bohlmann J."/>
            <person name="Birol I."/>
        </authorList>
    </citation>
    <scope>NUCLEOTIDE SEQUENCE [LARGE SCALE GENOMIC DNA]</scope>
    <source>
        <tissue evidence="1">Flushing bud</tissue>
    </source>
</reference>
<sequence length="51" mass="5920">MSMLPIQCCNHQSNKEDLNPEVPCLEDLLRHLRVLVVKQDQMQCVLQPFGQ</sequence>
<accession>A0A101LWY0</accession>